<dbReference type="InterPro" id="IPR031657">
    <property type="entry name" value="REPA_OB_2"/>
</dbReference>
<evidence type="ECO:0000256" key="1">
    <source>
        <dbReference type="ARBA" id="ARBA00023125"/>
    </source>
</evidence>
<organism evidence="4 5">
    <name type="scientific">Raphanus sativus</name>
    <name type="common">Radish</name>
    <name type="synonym">Raphanus raphanistrum var. sativus</name>
    <dbReference type="NCBI Taxonomy" id="3726"/>
    <lineage>
        <taxon>Eukaryota</taxon>
        <taxon>Viridiplantae</taxon>
        <taxon>Streptophyta</taxon>
        <taxon>Embryophyta</taxon>
        <taxon>Tracheophyta</taxon>
        <taxon>Spermatophyta</taxon>
        <taxon>Magnoliopsida</taxon>
        <taxon>eudicotyledons</taxon>
        <taxon>Gunneridae</taxon>
        <taxon>Pentapetalae</taxon>
        <taxon>rosids</taxon>
        <taxon>malvids</taxon>
        <taxon>Brassicales</taxon>
        <taxon>Brassicaceae</taxon>
        <taxon>Brassiceae</taxon>
        <taxon>Raphanus</taxon>
    </lineage>
</organism>
<evidence type="ECO:0000259" key="3">
    <source>
        <dbReference type="Pfam" id="PF16900"/>
    </source>
</evidence>
<dbReference type="InterPro" id="IPR003871">
    <property type="entry name" value="RFA1B/D_OB_1st"/>
</dbReference>
<dbReference type="Gene3D" id="2.40.50.140">
    <property type="entry name" value="Nucleic acid-binding proteins"/>
    <property type="match status" value="2"/>
</dbReference>
<feature type="domain" description="Replication protein A 70 kDa DNA-binding subunit B/D first OB fold" evidence="2">
    <location>
        <begin position="4"/>
        <end position="102"/>
    </location>
</feature>
<dbReference type="Proteomes" id="UP000504610">
    <property type="component" value="Chromosome 6"/>
</dbReference>
<evidence type="ECO:0000313" key="4">
    <source>
        <dbReference type="Proteomes" id="UP000504610"/>
    </source>
</evidence>
<dbReference type="OrthoDB" id="1023305at2759"/>
<feature type="domain" description="Replication protein A OB" evidence="3">
    <location>
        <begin position="130"/>
        <end position="208"/>
    </location>
</feature>
<keyword evidence="1" id="KW-0238">DNA-binding</keyword>
<protein>
    <submittedName>
        <fullName evidence="5">Replication protein A 70 kDa DNA-binding subunit A-like</fullName>
    </submittedName>
</protein>
<dbReference type="CDD" id="cd04480">
    <property type="entry name" value="RPA1_DBD_A_like"/>
    <property type="match status" value="1"/>
</dbReference>
<proteinExistence type="predicted"/>
<dbReference type="Pfam" id="PF16900">
    <property type="entry name" value="REPA_OB_2"/>
    <property type="match status" value="1"/>
</dbReference>
<dbReference type="InterPro" id="IPR012340">
    <property type="entry name" value="NA-bd_OB-fold"/>
</dbReference>
<name>A0A9W3BXE8_RAPSA</name>
<reference evidence="5" key="2">
    <citation type="submission" date="2025-08" db="UniProtKB">
        <authorList>
            <consortium name="RefSeq"/>
        </authorList>
    </citation>
    <scope>IDENTIFICATION</scope>
    <source>
        <tissue evidence="5">Leaf</tissue>
    </source>
</reference>
<dbReference type="PANTHER" id="PTHR47165">
    <property type="entry name" value="OS03G0429900 PROTEIN"/>
    <property type="match status" value="1"/>
</dbReference>
<evidence type="ECO:0000313" key="5">
    <source>
        <dbReference type="RefSeq" id="XP_056844025.1"/>
    </source>
</evidence>
<evidence type="ECO:0000259" key="2">
    <source>
        <dbReference type="Pfam" id="PF02721"/>
    </source>
</evidence>
<dbReference type="AlphaFoldDB" id="A0A9W3BXE8"/>
<dbReference type="CDD" id="cd04481">
    <property type="entry name" value="RPA1_DBD_B_like"/>
    <property type="match status" value="1"/>
</dbReference>
<dbReference type="GO" id="GO:0003677">
    <property type="term" value="F:DNA binding"/>
    <property type="evidence" value="ECO:0007669"/>
    <property type="project" value="UniProtKB-KW"/>
</dbReference>
<dbReference type="GeneID" id="108807997"/>
<accession>A0A9W3BXE8</accession>
<dbReference type="PANTHER" id="PTHR47165:SF4">
    <property type="entry name" value="OS03G0429900 PROTEIN"/>
    <property type="match status" value="1"/>
</dbReference>
<keyword evidence="4" id="KW-1185">Reference proteome</keyword>
<reference evidence="4" key="1">
    <citation type="journal article" date="2019" name="Database">
        <title>The radish genome database (RadishGD): an integrated information resource for radish genomics.</title>
        <authorList>
            <person name="Yu H.J."/>
            <person name="Baek S."/>
            <person name="Lee Y.J."/>
            <person name="Cho A."/>
            <person name="Mun J.H."/>
        </authorList>
    </citation>
    <scope>NUCLEOTIDE SEQUENCE [LARGE SCALE GENOMIC DNA]</scope>
    <source>
        <strain evidence="4">cv. WK10039</strain>
    </source>
</reference>
<dbReference type="Pfam" id="PF02721">
    <property type="entry name" value="DUF223"/>
    <property type="match status" value="1"/>
</dbReference>
<dbReference type="RefSeq" id="XP_056844025.1">
    <property type="nucleotide sequence ID" value="XM_056988045.1"/>
</dbReference>
<sequence length="291" mass="33412">MVLINDLKPFKDEWRICVKLLHSWKSKTDYGGESFECIFVDKTGKKIHASCKRSLMFRVQRDTQKGEWREVENFKISAAGGQYRPSNFQYKMTIIGDTVIRPTNYRNDNHFLSLASYEDISKGECKPYFLIDVMGHIVDLGGVAVVQLQNGENRKRVQFRLRDTSGNELACCLWGTYAEQIETHVEESKDESIICLIRFAKIKEFRGEVQITNAFDGSVLMLNPTMEEAIDFKQKLLQEDLPLALLGQTDEKSLSLNNQLIIGMRLTLDVFLRYVLLLRLSPAKSSVLLKL</sequence>
<dbReference type="KEGG" id="rsz:108807997"/>
<gene>
    <name evidence="5" type="primary">LOC108807997</name>
</gene>
<dbReference type="SUPFAM" id="SSF50249">
    <property type="entry name" value="Nucleic acid-binding proteins"/>
    <property type="match status" value="2"/>
</dbReference>